<sequence length="98" mass="10665">MSPDAARDAARYGYGVSAHEDGHYVHIAAGLWSTRYWAGHPQSLWAEERASYWISSVSARCGRGLTWKSGPPTAAAPRPCPTCPLSSADIAARHTRIR</sequence>
<comment type="caution">
    <text evidence="1">The sequence shown here is derived from an EMBL/GenBank/DDBJ whole genome shotgun (WGS) entry which is preliminary data.</text>
</comment>
<keyword evidence="2" id="KW-1185">Reference proteome</keyword>
<reference evidence="2" key="1">
    <citation type="journal article" date="2019" name="Int. J. Syst. Evol. Microbiol.">
        <title>The Global Catalogue of Microorganisms (GCM) 10K type strain sequencing project: providing services to taxonomists for standard genome sequencing and annotation.</title>
        <authorList>
            <consortium name="The Broad Institute Genomics Platform"/>
            <consortium name="The Broad Institute Genome Sequencing Center for Infectious Disease"/>
            <person name="Wu L."/>
            <person name="Ma J."/>
        </authorList>
    </citation>
    <scope>NUCLEOTIDE SEQUENCE [LARGE SCALE GENOMIC DNA]</scope>
    <source>
        <strain evidence="2">JCM 30846</strain>
    </source>
</reference>
<dbReference type="Proteomes" id="UP001499884">
    <property type="component" value="Unassembled WGS sequence"/>
</dbReference>
<accession>A0ABP7DY08</accession>
<gene>
    <name evidence="1" type="ORF">GCM10023082_04350</name>
</gene>
<dbReference type="EMBL" id="BAABEP010000002">
    <property type="protein sequence ID" value="GAA3709538.1"/>
    <property type="molecule type" value="Genomic_DNA"/>
</dbReference>
<organism evidence="1 2">
    <name type="scientific">Streptomyces tremellae</name>
    <dbReference type="NCBI Taxonomy" id="1124239"/>
    <lineage>
        <taxon>Bacteria</taxon>
        <taxon>Bacillati</taxon>
        <taxon>Actinomycetota</taxon>
        <taxon>Actinomycetes</taxon>
        <taxon>Kitasatosporales</taxon>
        <taxon>Streptomycetaceae</taxon>
        <taxon>Streptomyces</taxon>
    </lineage>
</organism>
<proteinExistence type="predicted"/>
<evidence type="ECO:0000313" key="2">
    <source>
        <dbReference type="Proteomes" id="UP001499884"/>
    </source>
</evidence>
<dbReference type="RefSeq" id="WP_345640288.1">
    <property type="nucleotide sequence ID" value="NZ_BAABEP010000002.1"/>
</dbReference>
<name>A0ABP7DY08_9ACTN</name>
<evidence type="ECO:0000313" key="1">
    <source>
        <dbReference type="EMBL" id="GAA3709538.1"/>
    </source>
</evidence>
<protein>
    <submittedName>
        <fullName evidence="1">Uncharacterized protein</fullName>
    </submittedName>
</protein>